<evidence type="ECO:0000256" key="1">
    <source>
        <dbReference type="ARBA" id="ARBA00004339"/>
    </source>
</evidence>
<evidence type="ECO:0000256" key="2">
    <source>
        <dbReference type="ARBA" id="ARBA00010333"/>
    </source>
</evidence>
<comment type="subcellular location">
    <subcellularLocation>
        <location evidence="1">Cell outer membrane</location>
        <topology evidence="1">Peripheral membrane protein</topology>
    </subcellularLocation>
</comment>
<evidence type="ECO:0000313" key="7">
    <source>
        <dbReference type="Proteomes" id="UP000268973"/>
    </source>
</evidence>
<dbReference type="Pfam" id="PF01464">
    <property type="entry name" value="SLT"/>
    <property type="match status" value="1"/>
</dbReference>
<feature type="domain" description="Solute-binding protein family 3/N-terminal" evidence="5">
    <location>
        <begin position="46"/>
        <end position="283"/>
    </location>
</feature>
<proteinExistence type="inferred from homology"/>
<dbReference type="Gene3D" id="1.10.530.10">
    <property type="match status" value="1"/>
</dbReference>
<accession>A0A3S0V506</accession>
<sequence length="477" mass="54393">MECGVIRLILIVLISLLPVSSMALELSPLSAKPYLGDFPELKKRGVVRVLVSADLGFYYIEGGKPKGIIAEMLYHFEKSIKSKHPYVNIQVIPVPRDDLIHSLTVGYGDLAVANLTITERRKQLIDFSQPVIQDAQEWIVTHKSKAAFSSIDELSGQEIWVRASSSYFESLQKINKRLDEKDLPPIQINFIEETLQDYELVEMVNKGFINATVLDSHKANMWANVMDNLRLHEELPIREGSQIAWALRHNSPELKKITNNYIRKAKSGTLLGNVIYSRYLDNTRWLSRALDESSLEKLAKLSHIFEQYSQEYGFDPLMVSAQGFQESGLDQSKVSHKGAVGVMQVLPTTAKDKNVNIKNIHKVDNNIHAGVKYLSFIHKRYFESDDITFDDQIYFSLAAYNAGPAKIRKMRNLAAKYGYDPNKWFKNVEIVARKHISREPVQYVANINRYYVIYKQLSVINLSGSDTAKLHELQLID</sequence>
<dbReference type="Proteomes" id="UP000268973">
    <property type="component" value="Unassembled WGS sequence"/>
</dbReference>
<evidence type="ECO:0000313" key="6">
    <source>
        <dbReference type="EMBL" id="RTZ18046.1"/>
    </source>
</evidence>
<dbReference type="PANTHER" id="PTHR35936:SF19">
    <property type="entry name" value="AMINO-ACID-BINDING PROTEIN YXEM-RELATED"/>
    <property type="match status" value="1"/>
</dbReference>
<dbReference type="SUPFAM" id="SSF53955">
    <property type="entry name" value="Lysozyme-like"/>
    <property type="match status" value="1"/>
</dbReference>
<comment type="caution">
    <text evidence="6">The sequence shown here is derived from an EMBL/GenBank/DDBJ whole genome shotgun (WGS) entry which is preliminary data.</text>
</comment>
<keyword evidence="4" id="KW-0998">Cell outer membrane</keyword>
<dbReference type="InterPro" id="IPR023346">
    <property type="entry name" value="Lysozyme-like_dom_sf"/>
</dbReference>
<gene>
    <name evidence="6" type="ORF">EJ063_04460</name>
</gene>
<keyword evidence="7" id="KW-1185">Reference proteome</keyword>
<evidence type="ECO:0000259" key="5">
    <source>
        <dbReference type="SMART" id="SM00062"/>
    </source>
</evidence>
<dbReference type="InterPro" id="IPR001638">
    <property type="entry name" value="Solute-binding_3/MltF_N"/>
</dbReference>
<dbReference type="Gene3D" id="3.40.190.10">
    <property type="entry name" value="Periplasmic binding protein-like II"/>
    <property type="match status" value="2"/>
</dbReference>
<keyword evidence="3" id="KW-0732">Signal</keyword>
<dbReference type="InterPro" id="IPR008258">
    <property type="entry name" value="Transglycosylase_SLT_dom_1"/>
</dbReference>
<organism evidence="6 7">
    <name type="scientific">Vibrio aquaticus</name>
    <dbReference type="NCBI Taxonomy" id="2496559"/>
    <lineage>
        <taxon>Bacteria</taxon>
        <taxon>Pseudomonadati</taxon>
        <taxon>Pseudomonadota</taxon>
        <taxon>Gammaproteobacteria</taxon>
        <taxon>Vibrionales</taxon>
        <taxon>Vibrionaceae</taxon>
        <taxon>Vibrio</taxon>
    </lineage>
</organism>
<protein>
    <submittedName>
        <fullName evidence="6">Lytic transglycosylase F</fullName>
    </submittedName>
</protein>
<dbReference type="OrthoDB" id="9815002at2"/>
<name>A0A3S0V506_9VIBR</name>
<evidence type="ECO:0000256" key="3">
    <source>
        <dbReference type="ARBA" id="ARBA00022729"/>
    </source>
</evidence>
<dbReference type="EMBL" id="RXZH01000001">
    <property type="protein sequence ID" value="RTZ18046.1"/>
    <property type="molecule type" value="Genomic_DNA"/>
</dbReference>
<evidence type="ECO:0000256" key="4">
    <source>
        <dbReference type="ARBA" id="ARBA00023237"/>
    </source>
</evidence>
<comment type="similarity">
    <text evidence="2">Belongs to the bacterial solute-binding protein 3 family.</text>
</comment>
<reference evidence="6 7" key="1">
    <citation type="submission" date="2018-12" db="EMBL/GenBank/DDBJ databases">
        <title>Vibrio sp. isolated from China Sea.</title>
        <authorList>
            <person name="Li Y."/>
        </authorList>
    </citation>
    <scope>NUCLEOTIDE SEQUENCE [LARGE SCALE GENOMIC DNA]</scope>
    <source>
        <strain evidence="6 7">BEI207</strain>
    </source>
</reference>
<dbReference type="CDD" id="cd01009">
    <property type="entry name" value="PBP2_YfhD_N"/>
    <property type="match status" value="1"/>
</dbReference>
<dbReference type="Pfam" id="PF00497">
    <property type="entry name" value="SBP_bac_3"/>
    <property type="match status" value="1"/>
</dbReference>
<dbReference type="CDD" id="cd13403">
    <property type="entry name" value="MLTF-like"/>
    <property type="match status" value="1"/>
</dbReference>
<keyword evidence="4" id="KW-0472">Membrane</keyword>
<dbReference type="SUPFAM" id="SSF53850">
    <property type="entry name" value="Periplasmic binding protein-like II"/>
    <property type="match status" value="1"/>
</dbReference>
<dbReference type="AlphaFoldDB" id="A0A3S0V506"/>
<dbReference type="GO" id="GO:0009279">
    <property type="term" value="C:cell outer membrane"/>
    <property type="evidence" value="ECO:0007669"/>
    <property type="project" value="UniProtKB-SubCell"/>
</dbReference>
<dbReference type="SMART" id="SM00062">
    <property type="entry name" value="PBPb"/>
    <property type="match status" value="1"/>
</dbReference>
<dbReference type="PANTHER" id="PTHR35936">
    <property type="entry name" value="MEMBRANE-BOUND LYTIC MUREIN TRANSGLYCOSYLASE F"/>
    <property type="match status" value="1"/>
</dbReference>